<protein>
    <submittedName>
        <fullName evidence="5">Putative intracellular protease/amidase</fullName>
    </submittedName>
</protein>
<comment type="similarity">
    <text evidence="3">Belongs to the peptidase C56 family. HSP31-like subfamily.</text>
</comment>
<evidence type="ECO:0000256" key="3">
    <source>
        <dbReference type="ARBA" id="ARBA00038493"/>
    </source>
</evidence>
<dbReference type="Gene3D" id="3.40.50.880">
    <property type="match status" value="1"/>
</dbReference>
<keyword evidence="6" id="KW-1185">Reference proteome</keyword>
<gene>
    <name evidence="5" type="ORF">SAMN05421781_1989</name>
</gene>
<evidence type="ECO:0000259" key="4">
    <source>
        <dbReference type="Pfam" id="PF01965"/>
    </source>
</evidence>
<evidence type="ECO:0000256" key="1">
    <source>
        <dbReference type="ARBA" id="ARBA00023016"/>
    </source>
</evidence>
<keyword evidence="1" id="KW-0346">Stress response</keyword>
<dbReference type="PANTHER" id="PTHR48094">
    <property type="entry name" value="PROTEIN/NUCLEIC ACID DEGLYCASE DJ-1-RELATED"/>
    <property type="match status" value="1"/>
</dbReference>
<dbReference type="PANTHER" id="PTHR48094:SF11">
    <property type="entry name" value="GLUTATHIONE-INDEPENDENT GLYOXALASE HSP31-RELATED"/>
    <property type="match status" value="1"/>
</dbReference>
<dbReference type="EMBL" id="FNNC01000004">
    <property type="protein sequence ID" value="SDW65013.1"/>
    <property type="molecule type" value="Genomic_DNA"/>
</dbReference>
<feature type="domain" description="DJ-1/PfpI" evidence="4">
    <location>
        <begin position="33"/>
        <end position="223"/>
    </location>
</feature>
<dbReference type="STRING" id="1122204.SAMN05421781_1989"/>
<evidence type="ECO:0000313" key="5">
    <source>
        <dbReference type="EMBL" id="SDW65013.1"/>
    </source>
</evidence>
<dbReference type="GO" id="GO:0019243">
    <property type="term" value="P:methylglyoxal catabolic process to D-lactate via S-lactoyl-glutathione"/>
    <property type="evidence" value="ECO:0007669"/>
    <property type="project" value="TreeGrafter"/>
</dbReference>
<reference evidence="5 6" key="1">
    <citation type="submission" date="2016-10" db="EMBL/GenBank/DDBJ databases">
        <authorList>
            <person name="de Groot N.N."/>
        </authorList>
    </citation>
    <scope>NUCLEOTIDE SEQUENCE [LARGE SCALE GENOMIC DNA]</scope>
    <source>
        <strain evidence="5 6">DSM 23126</strain>
    </source>
</reference>
<dbReference type="InterPro" id="IPR050325">
    <property type="entry name" value="Prot/Nucl_acid_deglycase"/>
</dbReference>
<keyword evidence="5" id="KW-0645">Protease</keyword>
<dbReference type="GO" id="GO:0005737">
    <property type="term" value="C:cytoplasm"/>
    <property type="evidence" value="ECO:0007669"/>
    <property type="project" value="TreeGrafter"/>
</dbReference>
<dbReference type="AlphaFoldDB" id="A0A1H2V9M0"/>
<name>A0A1H2V9M0_9BACI</name>
<dbReference type="Proteomes" id="UP000199488">
    <property type="component" value="Unassembled WGS sequence"/>
</dbReference>
<dbReference type="GO" id="GO:0006508">
    <property type="term" value="P:proteolysis"/>
    <property type="evidence" value="ECO:0007669"/>
    <property type="project" value="UniProtKB-KW"/>
</dbReference>
<dbReference type="InterPro" id="IPR002818">
    <property type="entry name" value="DJ-1/PfpI"/>
</dbReference>
<evidence type="ECO:0000256" key="2">
    <source>
        <dbReference type="ARBA" id="ARBA00023239"/>
    </source>
</evidence>
<evidence type="ECO:0000313" key="6">
    <source>
        <dbReference type="Proteomes" id="UP000199488"/>
    </source>
</evidence>
<dbReference type="GO" id="GO:0008233">
    <property type="term" value="F:peptidase activity"/>
    <property type="evidence" value="ECO:0007669"/>
    <property type="project" value="UniProtKB-KW"/>
</dbReference>
<proteinExistence type="inferred from homology"/>
<dbReference type="InterPro" id="IPR029062">
    <property type="entry name" value="Class_I_gatase-like"/>
</dbReference>
<keyword evidence="5" id="KW-0378">Hydrolase</keyword>
<keyword evidence="2" id="KW-0456">Lyase</keyword>
<dbReference type="Pfam" id="PF01965">
    <property type="entry name" value="DJ-1_PfpI"/>
    <property type="match status" value="1"/>
</dbReference>
<dbReference type="CDD" id="cd03141">
    <property type="entry name" value="GATase1_Hsp31_like"/>
    <property type="match status" value="1"/>
</dbReference>
<dbReference type="GO" id="GO:0019172">
    <property type="term" value="F:glyoxalase III activity"/>
    <property type="evidence" value="ECO:0007669"/>
    <property type="project" value="TreeGrafter"/>
</dbReference>
<dbReference type="SUPFAM" id="SSF52317">
    <property type="entry name" value="Class I glutamine amidotransferase-like"/>
    <property type="match status" value="1"/>
</dbReference>
<sequence>MERVTIVMAKNVLMVVTSHSKVNNEAKTGLWLSEFAEAYIEFQNKGYNVSIASVDGGKPPIDEGSVQQETRQEILDAEKYLEETVKVDTVSASDFDAIFIPGGHGAMFDLPESQKVQELIREFYEADKYVASVCHGPAALVNVTLSNGEPLVSGKRVNAFTDSEEEDTGLTAHMPFLLESRLRELGAEFVTVPNWTEHVESDGFLITGQNPQSTEAVAKEFVQKLGS</sequence>
<accession>A0A1H2V9M0</accession>
<organism evidence="5 6">
    <name type="scientific">Marinococcus luteus</name>
    <dbReference type="NCBI Taxonomy" id="1122204"/>
    <lineage>
        <taxon>Bacteria</taxon>
        <taxon>Bacillati</taxon>
        <taxon>Bacillota</taxon>
        <taxon>Bacilli</taxon>
        <taxon>Bacillales</taxon>
        <taxon>Bacillaceae</taxon>
        <taxon>Marinococcus</taxon>
    </lineage>
</organism>